<dbReference type="AlphaFoldDB" id="A0AAN5CD05"/>
<keyword evidence="2" id="KW-1185">Reference proteome</keyword>
<dbReference type="EMBL" id="BTRK01000002">
    <property type="protein sequence ID" value="GMR38912.1"/>
    <property type="molecule type" value="Genomic_DNA"/>
</dbReference>
<protein>
    <submittedName>
        <fullName evidence="1">Uncharacterized protein</fullName>
    </submittedName>
</protein>
<accession>A0AAN5CD05</accession>
<comment type="caution">
    <text evidence="1">The sequence shown here is derived from an EMBL/GenBank/DDBJ whole genome shotgun (WGS) entry which is preliminary data.</text>
</comment>
<gene>
    <name evidence="1" type="ORF">PMAYCL1PPCAC_09107</name>
</gene>
<reference evidence="2" key="1">
    <citation type="submission" date="2022-10" db="EMBL/GenBank/DDBJ databases">
        <title>Genome assembly of Pristionchus species.</title>
        <authorList>
            <person name="Yoshida K."/>
            <person name="Sommer R.J."/>
        </authorList>
    </citation>
    <scope>NUCLEOTIDE SEQUENCE [LARGE SCALE GENOMIC DNA]</scope>
    <source>
        <strain evidence="2">RS5460</strain>
    </source>
</reference>
<dbReference type="Proteomes" id="UP001328107">
    <property type="component" value="Unassembled WGS sequence"/>
</dbReference>
<name>A0AAN5CD05_9BILA</name>
<proteinExistence type="predicted"/>
<sequence>MDSDEDVPKKYFLKVAKKEPVHPGVSIFMTDDGTIFYFQRTAQKLYVKSEEHEIDAHLPSSIDYICCQGNACYFTTTSKGQESIFKAEFSKSPQKSITVSHFRNITKEEIVHPWGICCHKRRGSTSFYRFGDNPDKDGIILERNEREREGMLICGIHKRHVWYVSKETFPSDSSPTIRKIGENEFEVKTLHWQLYLYYTFRQRDSHL</sequence>
<organism evidence="1 2">
    <name type="scientific">Pristionchus mayeri</name>
    <dbReference type="NCBI Taxonomy" id="1317129"/>
    <lineage>
        <taxon>Eukaryota</taxon>
        <taxon>Metazoa</taxon>
        <taxon>Ecdysozoa</taxon>
        <taxon>Nematoda</taxon>
        <taxon>Chromadorea</taxon>
        <taxon>Rhabditida</taxon>
        <taxon>Rhabditina</taxon>
        <taxon>Diplogasteromorpha</taxon>
        <taxon>Diplogasteroidea</taxon>
        <taxon>Neodiplogasteridae</taxon>
        <taxon>Pristionchus</taxon>
    </lineage>
</organism>
<evidence type="ECO:0000313" key="2">
    <source>
        <dbReference type="Proteomes" id="UP001328107"/>
    </source>
</evidence>
<evidence type="ECO:0000313" key="1">
    <source>
        <dbReference type="EMBL" id="GMR38912.1"/>
    </source>
</evidence>